<dbReference type="GO" id="GO:0043190">
    <property type="term" value="C:ATP-binding cassette (ABC) transporter complex"/>
    <property type="evidence" value="ECO:0007669"/>
    <property type="project" value="InterPro"/>
</dbReference>
<evidence type="ECO:0000259" key="4">
    <source>
        <dbReference type="Pfam" id="PF00496"/>
    </source>
</evidence>
<organism evidence="5">
    <name type="scientific">Thermodesulfobium narugense</name>
    <dbReference type="NCBI Taxonomy" id="184064"/>
    <lineage>
        <taxon>Bacteria</taxon>
        <taxon>Pseudomonadati</taxon>
        <taxon>Thermodesulfobiota</taxon>
        <taxon>Thermodesulfobiia</taxon>
        <taxon>Thermodesulfobiales</taxon>
        <taxon>Thermodesulfobiaceae</taxon>
        <taxon>Thermodesulfobium</taxon>
    </lineage>
</organism>
<dbReference type="PANTHER" id="PTHR30290:SF9">
    <property type="entry name" value="OLIGOPEPTIDE-BINDING PROTEIN APPA"/>
    <property type="match status" value="1"/>
</dbReference>
<gene>
    <name evidence="5" type="ORF">ENL70_03675</name>
</gene>
<dbReference type="CDD" id="cd08514">
    <property type="entry name" value="PBP2_AppA_like"/>
    <property type="match status" value="1"/>
</dbReference>
<keyword evidence="3" id="KW-0732">Signal</keyword>
<dbReference type="Gene3D" id="3.40.190.10">
    <property type="entry name" value="Periplasmic binding protein-like II"/>
    <property type="match status" value="1"/>
</dbReference>
<dbReference type="AlphaFoldDB" id="A0A7C5PGR3"/>
<accession>A0A7C5PGR3</accession>
<evidence type="ECO:0000256" key="3">
    <source>
        <dbReference type="ARBA" id="ARBA00022729"/>
    </source>
</evidence>
<reference evidence="5" key="1">
    <citation type="journal article" date="2020" name="mSystems">
        <title>Genome- and Community-Level Interaction Insights into Carbon Utilization and Element Cycling Functions of Hydrothermarchaeota in Hydrothermal Sediment.</title>
        <authorList>
            <person name="Zhou Z."/>
            <person name="Liu Y."/>
            <person name="Xu W."/>
            <person name="Pan J."/>
            <person name="Luo Z.H."/>
            <person name="Li M."/>
        </authorList>
    </citation>
    <scope>NUCLEOTIDE SEQUENCE [LARGE SCALE GENOMIC DNA]</scope>
    <source>
        <strain evidence="5">SpSt-1019</strain>
    </source>
</reference>
<dbReference type="InterPro" id="IPR030678">
    <property type="entry name" value="Peptide/Ni-bd"/>
</dbReference>
<dbReference type="Gene3D" id="3.10.105.10">
    <property type="entry name" value="Dipeptide-binding Protein, Domain 3"/>
    <property type="match status" value="1"/>
</dbReference>
<proteinExistence type="inferred from homology"/>
<comment type="similarity">
    <text evidence="1">Belongs to the bacterial solute-binding protein 5 family.</text>
</comment>
<evidence type="ECO:0000256" key="1">
    <source>
        <dbReference type="ARBA" id="ARBA00005695"/>
    </source>
</evidence>
<protein>
    <recommendedName>
        <fullName evidence="4">Solute-binding protein family 5 domain-containing protein</fullName>
    </recommendedName>
</protein>
<dbReference type="GO" id="GO:0015833">
    <property type="term" value="P:peptide transport"/>
    <property type="evidence" value="ECO:0007669"/>
    <property type="project" value="TreeGrafter"/>
</dbReference>
<sequence length="533" mass="61372">MEIKDGEILNRRKFLSLLALSSVTLISGCGIPNLPKDSLVVSLSNDPITLNPILASDSVSFSVIDFLFNGIIRVDEDQKIQPDLAHQINILNNGLVYRIKLRKDVFFHDGVRLTADDVVFTYEKILDPKTNTVRRSDLVVNDVPIKVLKVDDFTVDFVLPEVFSPFISNLGTGILPKHLLENQDINTSNFNFNPVGTGPFVLKKWHVADKIILEPNERYYQGKPLLKSLIIKIIPDSNSQIFSYETGEIDMVDLRPKDVSLIKEDPSSTVVFYPTKTYTYLGFNLKNHLFEDRNVRMAIAHSIDKNSLVKAVLMGYGDVLNYPTCPLDWSYPEGLWYPEYNPEKADEILDNAGWYRGPDGFRYKNNQLFRFNCLIRQGSKDREMAGVIIQQYLEKRGLKMELISLEWSSLLERLTSEKKDFDTTIMGWGLGLDPDPYSIWYSKEYPNGFNLNGYSNPEVDKLIILGRKTIDQEKRKEIYRKLYEIIIQDQPYVFLWYPKSIVAYRNWVKGLSKPGPSGLMIYPERIYVDRIEN</sequence>
<keyword evidence="2" id="KW-0813">Transport</keyword>
<dbReference type="GO" id="GO:1904680">
    <property type="term" value="F:peptide transmembrane transporter activity"/>
    <property type="evidence" value="ECO:0007669"/>
    <property type="project" value="TreeGrafter"/>
</dbReference>
<dbReference type="SUPFAM" id="SSF53850">
    <property type="entry name" value="Periplasmic binding protein-like II"/>
    <property type="match status" value="1"/>
</dbReference>
<dbReference type="GO" id="GO:0030288">
    <property type="term" value="C:outer membrane-bounded periplasmic space"/>
    <property type="evidence" value="ECO:0007669"/>
    <property type="project" value="UniProtKB-ARBA"/>
</dbReference>
<evidence type="ECO:0000313" key="5">
    <source>
        <dbReference type="EMBL" id="HHI65631.1"/>
    </source>
</evidence>
<dbReference type="EMBL" id="DRUY01000122">
    <property type="protein sequence ID" value="HHI65631.1"/>
    <property type="molecule type" value="Genomic_DNA"/>
</dbReference>
<dbReference type="PANTHER" id="PTHR30290">
    <property type="entry name" value="PERIPLASMIC BINDING COMPONENT OF ABC TRANSPORTER"/>
    <property type="match status" value="1"/>
</dbReference>
<dbReference type="PIRSF" id="PIRSF002741">
    <property type="entry name" value="MppA"/>
    <property type="match status" value="1"/>
</dbReference>
<name>A0A7C5PGR3_9BACT</name>
<dbReference type="Pfam" id="PF00496">
    <property type="entry name" value="SBP_bac_5"/>
    <property type="match status" value="1"/>
</dbReference>
<comment type="caution">
    <text evidence="5">The sequence shown here is derived from an EMBL/GenBank/DDBJ whole genome shotgun (WGS) entry which is preliminary data.</text>
</comment>
<evidence type="ECO:0000256" key="2">
    <source>
        <dbReference type="ARBA" id="ARBA00022448"/>
    </source>
</evidence>
<dbReference type="Gene3D" id="3.90.76.10">
    <property type="entry name" value="Dipeptide-binding Protein, Domain 1"/>
    <property type="match status" value="1"/>
</dbReference>
<feature type="domain" description="Solute-binding protein family 5" evidence="4">
    <location>
        <begin position="79"/>
        <end position="441"/>
    </location>
</feature>
<dbReference type="PROSITE" id="PS51257">
    <property type="entry name" value="PROKAR_LIPOPROTEIN"/>
    <property type="match status" value="1"/>
</dbReference>
<dbReference type="InterPro" id="IPR000914">
    <property type="entry name" value="SBP_5_dom"/>
</dbReference>
<dbReference type="InterPro" id="IPR039424">
    <property type="entry name" value="SBP_5"/>
</dbReference>